<dbReference type="Proteomes" id="UP000485058">
    <property type="component" value="Unassembled WGS sequence"/>
</dbReference>
<keyword evidence="1" id="KW-0175">Coiled coil</keyword>
<feature type="non-terminal residue" evidence="2">
    <location>
        <position position="170"/>
    </location>
</feature>
<sequence>MERVQAELCSAHDVLGRERVSKGEATDAVAQWQAKFKALQDELSLTQKKMAYIAGEEQRRSLEIQALQRDNNTLGDALVKTRVELSEAQDRARQAAAEVVRQQSLATRAELTNEHLSSKMMALKSRCSELETRVASLTNEVVDVKSEAARARLEAASHLAHAAQLQSLRP</sequence>
<gene>
    <name evidence="2" type="ORF">HaLaN_06985</name>
</gene>
<organism evidence="2 3">
    <name type="scientific">Haematococcus lacustris</name>
    <name type="common">Green alga</name>
    <name type="synonym">Haematococcus pluvialis</name>
    <dbReference type="NCBI Taxonomy" id="44745"/>
    <lineage>
        <taxon>Eukaryota</taxon>
        <taxon>Viridiplantae</taxon>
        <taxon>Chlorophyta</taxon>
        <taxon>core chlorophytes</taxon>
        <taxon>Chlorophyceae</taxon>
        <taxon>CS clade</taxon>
        <taxon>Chlamydomonadales</taxon>
        <taxon>Haematococcaceae</taxon>
        <taxon>Haematococcus</taxon>
    </lineage>
</organism>
<dbReference type="EMBL" id="BLLF01000408">
    <property type="protein sequence ID" value="GFH11482.1"/>
    <property type="molecule type" value="Genomic_DNA"/>
</dbReference>
<feature type="coiled-coil region" evidence="1">
    <location>
        <begin position="78"/>
        <end position="154"/>
    </location>
</feature>
<proteinExistence type="predicted"/>
<reference evidence="2 3" key="1">
    <citation type="submission" date="2020-02" db="EMBL/GenBank/DDBJ databases">
        <title>Draft genome sequence of Haematococcus lacustris strain NIES-144.</title>
        <authorList>
            <person name="Morimoto D."/>
            <person name="Nakagawa S."/>
            <person name="Yoshida T."/>
            <person name="Sawayama S."/>
        </authorList>
    </citation>
    <scope>NUCLEOTIDE SEQUENCE [LARGE SCALE GENOMIC DNA]</scope>
    <source>
        <strain evidence="2 3">NIES-144</strain>
    </source>
</reference>
<dbReference type="AlphaFoldDB" id="A0A699Z7I6"/>
<keyword evidence="3" id="KW-1185">Reference proteome</keyword>
<comment type="caution">
    <text evidence="2">The sequence shown here is derived from an EMBL/GenBank/DDBJ whole genome shotgun (WGS) entry which is preliminary data.</text>
</comment>
<evidence type="ECO:0000313" key="3">
    <source>
        <dbReference type="Proteomes" id="UP000485058"/>
    </source>
</evidence>
<feature type="non-terminal residue" evidence="2">
    <location>
        <position position="1"/>
    </location>
</feature>
<feature type="coiled-coil region" evidence="1">
    <location>
        <begin position="22"/>
        <end position="49"/>
    </location>
</feature>
<protein>
    <submittedName>
        <fullName evidence="2">Uncharacterized protein</fullName>
    </submittedName>
</protein>
<evidence type="ECO:0000256" key="1">
    <source>
        <dbReference type="SAM" id="Coils"/>
    </source>
</evidence>
<evidence type="ECO:0000313" key="2">
    <source>
        <dbReference type="EMBL" id="GFH11482.1"/>
    </source>
</evidence>
<name>A0A699Z7I6_HAELA</name>
<accession>A0A699Z7I6</accession>